<feature type="transmembrane region" description="Helical" evidence="8">
    <location>
        <begin position="198"/>
        <end position="219"/>
    </location>
</feature>
<name>A0A9Q9RR99_FUSFU</name>
<feature type="transmembrane region" description="Helical" evidence="8">
    <location>
        <begin position="387"/>
        <end position="406"/>
    </location>
</feature>
<dbReference type="GO" id="GO:0005351">
    <property type="term" value="F:carbohydrate:proton symporter activity"/>
    <property type="evidence" value="ECO:0007669"/>
    <property type="project" value="TreeGrafter"/>
</dbReference>
<keyword evidence="4 8" id="KW-0812">Transmembrane</keyword>
<dbReference type="NCBIfam" id="TIGR00879">
    <property type="entry name" value="SP"/>
    <property type="match status" value="1"/>
</dbReference>
<keyword evidence="3 7" id="KW-0813">Transport</keyword>
<dbReference type="InterPro" id="IPR020846">
    <property type="entry name" value="MFS_dom"/>
</dbReference>
<feature type="transmembrane region" description="Helical" evidence="8">
    <location>
        <begin position="139"/>
        <end position="158"/>
    </location>
</feature>
<dbReference type="InterPro" id="IPR005828">
    <property type="entry name" value="MFS_sugar_transport-like"/>
</dbReference>
<dbReference type="InterPro" id="IPR003663">
    <property type="entry name" value="Sugar/inositol_transpt"/>
</dbReference>
<feature type="domain" description="Major facilitator superfamily (MFS) profile" evidence="9">
    <location>
        <begin position="53"/>
        <end position="510"/>
    </location>
</feature>
<sequence>MSEKRDELEKSDVLHRDLTNDLPPEILATEIAHEVENNKFSPWTPSMFQLYAVLFVAYCCGCLNGYDGSLMGGLNGMKSYQRTFDMYAHNHLAASGIWLTCYRKSDGSATGIVFMIYNVGSIAAAPTVPFTTDRFGRRAGMFTGALIIIIGTCVQATAKAMPQFMGGRFLLGFGVSYCCIAAPTYVSELAHPKWRGTLTGLYNCMWPVGAIIAGWATYGSAYIKGNNGWRVPVWIQLVTSGIVAIFAFFLPESPRWLIANDKHDEAAAILAKYHGEGSVDHPIVQLQMKEMMAQISTEASDKRWWDYRELWNSHSNKRRLICVLGMAIMGQASGNSLSSYYLVAMMNTAGIKDEKLVLALNATNSVLGLIGSVIGARLTDRVGRRPLLIYSILFCSVIFAVITGTSKMAVDDASNKNAANTTIAFVFLFGVVFSLGWTAQQSMYIAETLTTSTRAKGTALGNWASSCISLVLAYSSGPAFEKIGYYFYLVFVFWDLLEAAFIFFFFPETKDRTLEELNEVFDAPNPVKKSLEPRTAETVRATMNQNEAKVIDV</sequence>
<evidence type="ECO:0000256" key="4">
    <source>
        <dbReference type="ARBA" id="ARBA00022692"/>
    </source>
</evidence>
<evidence type="ECO:0000256" key="8">
    <source>
        <dbReference type="SAM" id="Phobius"/>
    </source>
</evidence>
<evidence type="ECO:0000313" key="11">
    <source>
        <dbReference type="Proteomes" id="UP000760494"/>
    </source>
</evidence>
<dbReference type="Proteomes" id="UP000760494">
    <property type="component" value="Unassembled WGS sequence"/>
</dbReference>
<evidence type="ECO:0000256" key="6">
    <source>
        <dbReference type="ARBA" id="ARBA00023136"/>
    </source>
</evidence>
<dbReference type="EMBL" id="CABFJX010000312">
    <property type="protein sequence ID" value="VTT70883.1"/>
    <property type="molecule type" value="Genomic_DNA"/>
</dbReference>
<evidence type="ECO:0000256" key="5">
    <source>
        <dbReference type="ARBA" id="ARBA00022989"/>
    </source>
</evidence>
<evidence type="ECO:0000256" key="1">
    <source>
        <dbReference type="ARBA" id="ARBA00004141"/>
    </source>
</evidence>
<feature type="transmembrane region" description="Helical" evidence="8">
    <location>
        <begin position="112"/>
        <end position="132"/>
    </location>
</feature>
<accession>A0A9Q9RR99</accession>
<feature type="transmembrane region" description="Helical" evidence="8">
    <location>
        <begin position="231"/>
        <end position="250"/>
    </location>
</feature>
<feature type="transmembrane region" description="Helical" evidence="8">
    <location>
        <begin position="483"/>
        <end position="506"/>
    </location>
</feature>
<dbReference type="GO" id="GO:0016020">
    <property type="term" value="C:membrane"/>
    <property type="evidence" value="ECO:0007669"/>
    <property type="project" value="UniProtKB-SubCell"/>
</dbReference>
<dbReference type="FunFam" id="1.20.1250.20:FF:000217">
    <property type="entry name" value="MFS lactose permease, putative"/>
    <property type="match status" value="1"/>
</dbReference>
<keyword evidence="5 8" id="KW-1133">Transmembrane helix</keyword>
<gene>
    <name evidence="10" type="ORF">C2S_8161</name>
</gene>
<dbReference type="SUPFAM" id="SSF103473">
    <property type="entry name" value="MFS general substrate transporter"/>
    <property type="match status" value="1"/>
</dbReference>
<keyword evidence="6 8" id="KW-0472">Membrane</keyword>
<evidence type="ECO:0000313" key="10">
    <source>
        <dbReference type="EMBL" id="VTT70883.1"/>
    </source>
</evidence>
<evidence type="ECO:0000256" key="2">
    <source>
        <dbReference type="ARBA" id="ARBA00010992"/>
    </source>
</evidence>
<dbReference type="PANTHER" id="PTHR48022:SF70">
    <property type="entry name" value="MONOSACCHARIDE TRANSPORTER, PUTATIVE (AFU_ORTHOLOGUE AFUA_5G14540)-RELATED"/>
    <property type="match status" value="1"/>
</dbReference>
<feature type="transmembrane region" description="Helical" evidence="8">
    <location>
        <begin position="460"/>
        <end position="477"/>
    </location>
</feature>
<proteinExistence type="inferred from homology"/>
<feature type="transmembrane region" description="Helical" evidence="8">
    <location>
        <begin position="48"/>
        <end position="66"/>
    </location>
</feature>
<dbReference type="InterPro" id="IPR050360">
    <property type="entry name" value="MFS_Sugar_Transporters"/>
</dbReference>
<evidence type="ECO:0000256" key="3">
    <source>
        <dbReference type="ARBA" id="ARBA00022448"/>
    </source>
</evidence>
<feature type="transmembrane region" description="Helical" evidence="8">
    <location>
        <begin position="418"/>
        <end position="439"/>
    </location>
</feature>
<feature type="transmembrane region" description="Helical" evidence="8">
    <location>
        <begin position="320"/>
        <end position="344"/>
    </location>
</feature>
<evidence type="ECO:0000259" key="9">
    <source>
        <dbReference type="PROSITE" id="PS50850"/>
    </source>
</evidence>
<comment type="similarity">
    <text evidence="2 7">Belongs to the major facilitator superfamily. Sugar transporter (TC 2.A.1.1) family.</text>
</comment>
<dbReference type="InterPro" id="IPR036259">
    <property type="entry name" value="MFS_trans_sf"/>
</dbReference>
<dbReference type="PANTHER" id="PTHR48022">
    <property type="entry name" value="PLASTIDIC GLUCOSE TRANSPORTER 4"/>
    <property type="match status" value="1"/>
</dbReference>
<dbReference type="Gene3D" id="1.20.1250.20">
    <property type="entry name" value="MFS general substrate transporter like domains"/>
    <property type="match status" value="1"/>
</dbReference>
<comment type="caution">
    <text evidence="10">The sequence shown here is derived from an EMBL/GenBank/DDBJ whole genome shotgun (WGS) entry which is preliminary data.</text>
</comment>
<organism evidence="10 11">
    <name type="scientific">Fusarium fujikuroi</name>
    <name type="common">Bakanae and foot rot disease fungus</name>
    <name type="synonym">Gibberella fujikuroi</name>
    <dbReference type="NCBI Taxonomy" id="5127"/>
    <lineage>
        <taxon>Eukaryota</taxon>
        <taxon>Fungi</taxon>
        <taxon>Dikarya</taxon>
        <taxon>Ascomycota</taxon>
        <taxon>Pezizomycotina</taxon>
        <taxon>Sordariomycetes</taxon>
        <taxon>Hypocreomycetidae</taxon>
        <taxon>Hypocreales</taxon>
        <taxon>Nectriaceae</taxon>
        <taxon>Fusarium</taxon>
        <taxon>Fusarium fujikuroi species complex</taxon>
    </lineage>
</organism>
<comment type="subcellular location">
    <subcellularLocation>
        <location evidence="1">Membrane</location>
        <topology evidence="1">Multi-pass membrane protein</topology>
    </subcellularLocation>
</comment>
<protein>
    <recommendedName>
        <fullName evidence="9">Major facilitator superfamily (MFS) profile domain-containing protein</fullName>
    </recommendedName>
</protein>
<evidence type="ECO:0000256" key="7">
    <source>
        <dbReference type="RuleBase" id="RU003346"/>
    </source>
</evidence>
<dbReference type="PROSITE" id="PS50850">
    <property type="entry name" value="MFS"/>
    <property type="match status" value="1"/>
</dbReference>
<feature type="transmembrane region" description="Helical" evidence="8">
    <location>
        <begin position="356"/>
        <end position="375"/>
    </location>
</feature>
<reference evidence="10" key="1">
    <citation type="submission" date="2019-05" db="EMBL/GenBank/DDBJ databases">
        <authorList>
            <person name="Piombo E."/>
        </authorList>
    </citation>
    <scope>NUCLEOTIDE SEQUENCE</scope>
    <source>
        <strain evidence="10">C2S</strain>
    </source>
</reference>
<dbReference type="Pfam" id="PF00083">
    <property type="entry name" value="Sugar_tr"/>
    <property type="match status" value="1"/>
</dbReference>
<feature type="transmembrane region" description="Helical" evidence="8">
    <location>
        <begin position="164"/>
        <end position="186"/>
    </location>
</feature>
<dbReference type="AlphaFoldDB" id="A0A9Q9RR99"/>